<name>A0A841T4N8_9BACL</name>
<gene>
    <name evidence="1" type="ORF">H4Q31_00480</name>
</gene>
<dbReference type="AlphaFoldDB" id="A0A841T4N8"/>
<dbReference type="RefSeq" id="WP_185177109.1">
    <property type="nucleotide sequence ID" value="NZ_CBCSEP010000028.1"/>
</dbReference>
<proteinExistence type="predicted"/>
<dbReference type="EMBL" id="JACJVN010000002">
    <property type="protein sequence ID" value="MBB6675802.1"/>
    <property type="molecule type" value="Genomic_DNA"/>
</dbReference>
<accession>A0A841T4N8</accession>
<protein>
    <submittedName>
        <fullName evidence="1">Uncharacterized protein</fullName>
    </submittedName>
</protein>
<comment type="caution">
    <text evidence="1">The sequence shown here is derived from an EMBL/GenBank/DDBJ whole genome shotgun (WGS) entry which is preliminary data.</text>
</comment>
<organism evidence="1 2">
    <name type="scientific">Cohnella lubricantis</name>
    <dbReference type="NCBI Taxonomy" id="2163172"/>
    <lineage>
        <taxon>Bacteria</taxon>
        <taxon>Bacillati</taxon>
        <taxon>Bacillota</taxon>
        <taxon>Bacilli</taxon>
        <taxon>Bacillales</taxon>
        <taxon>Paenibacillaceae</taxon>
        <taxon>Cohnella</taxon>
    </lineage>
</organism>
<sequence length="123" mass="14023">MDDNLIPFPKIINMDVEETILLTTTEDRGKMWDHGFVTYAYALGMKEISKQSGGLVFLQNTDEQLYHGIRMMAEADYWKMAIIVPNVDLIELAFSGNELQLLRLQKEALKKGFQGKPKGHCDT</sequence>
<evidence type="ECO:0000313" key="1">
    <source>
        <dbReference type="EMBL" id="MBB6675802.1"/>
    </source>
</evidence>
<reference evidence="1 2" key="1">
    <citation type="submission" date="2020-08" db="EMBL/GenBank/DDBJ databases">
        <title>Cohnella phylogeny.</title>
        <authorList>
            <person name="Dunlap C."/>
        </authorList>
    </citation>
    <scope>NUCLEOTIDE SEQUENCE [LARGE SCALE GENOMIC DNA]</scope>
    <source>
        <strain evidence="1 2">DSM 103658</strain>
    </source>
</reference>
<keyword evidence="2" id="KW-1185">Reference proteome</keyword>
<dbReference type="Proteomes" id="UP000574133">
    <property type="component" value="Unassembled WGS sequence"/>
</dbReference>
<evidence type="ECO:0000313" key="2">
    <source>
        <dbReference type="Proteomes" id="UP000574133"/>
    </source>
</evidence>